<dbReference type="InterPro" id="IPR012347">
    <property type="entry name" value="Ferritin-like"/>
</dbReference>
<dbReference type="EMBL" id="PDCJ01000001">
    <property type="protein sequence ID" value="PEG30689.1"/>
    <property type="molecule type" value="Genomic_DNA"/>
</dbReference>
<protein>
    <submittedName>
        <fullName evidence="1">DUF305 domain-containing protein</fullName>
    </submittedName>
</protein>
<dbReference type="Gene3D" id="1.20.1260.10">
    <property type="match status" value="1"/>
</dbReference>
<dbReference type="AlphaFoldDB" id="A0A2A7MGF8"/>
<dbReference type="RefSeq" id="WP_058294859.1">
    <property type="nucleotide sequence ID" value="NZ_CAKJVE010000004.1"/>
</dbReference>
<evidence type="ECO:0000313" key="2">
    <source>
        <dbReference type="Proteomes" id="UP000220840"/>
    </source>
</evidence>
<gene>
    <name evidence="1" type="ORF">CQ394_02915</name>
</gene>
<organism evidence="1 2">
    <name type="scientific">Clostridium neonatale</name>
    <dbReference type="NCBI Taxonomy" id="137838"/>
    <lineage>
        <taxon>Bacteria</taxon>
        <taxon>Bacillati</taxon>
        <taxon>Bacillota</taxon>
        <taxon>Clostridia</taxon>
        <taxon>Eubacteriales</taxon>
        <taxon>Clostridiaceae</taxon>
        <taxon>Clostridium</taxon>
    </lineage>
</organism>
<accession>A0A2A7MGF8</accession>
<sequence>MKKIVRNLMIFVLGVIVSLSSSISIFAESKEKKQEYMDSHKEIIKSLKECEKVCDIHTEDITVDFLNQFIYANKIKIGLSENLIKYGDSKEVRNEAKKCIRNSLENISNAEPILDCIKNNLTKDKLKEEKYLKEYLEIYNEMIEEMENDCKEDIVDRVFLKNIICHGKFTVKMLDNIEKYNEDKGIVKLYKDSKKNQIKEIKKMEKLLDELE</sequence>
<reference evidence="1 2" key="1">
    <citation type="submission" date="2017-10" db="EMBL/GenBank/DDBJ databases">
        <title>Effective Description of Clostridium neonatale sp. nov. linked to necrotizing enterocolitis in neonates and a clarification of species assignable to the genus Clostridium (Prazmowski 1880) emend. Lawson and Rainey 2016.</title>
        <authorList>
            <person name="Bernard K."/>
            <person name="Burdz T."/>
            <person name="Wiebe D."/>
            <person name="Balcewich B."/>
            <person name="Alfa M."/>
            <person name="Bernier A.-M."/>
        </authorList>
    </citation>
    <scope>NUCLEOTIDE SEQUENCE [LARGE SCALE GENOMIC DNA]</scope>
    <source>
        <strain evidence="1 2">LCDC99A005</strain>
    </source>
</reference>
<dbReference type="Proteomes" id="UP000220840">
    <property type="component" value="Unassembled WGS sequence"/>
</dbReference>
<proteinExistence type="predicted"/>
<dbReference type="GeneID" id="68877045"/>
<dbReference type="STRING" id="137838.GCA_001458595_02043"/>
<evidence type="ECO:0000313" key="1">
    <source>
        <dbReference type="EMBL" id="PEG30689.1"/>
    </source>
</evidence>
<comment type="caution">
    <text evidence="1">The sequence shown here is derived from an EMBL/GenBank/DDBJ whole genome shotgun (WGS) entry which is preliminary data.</text>
</comment>
<name>A0A2A7MGF8_9CLOT</name>
<keyword evidence="2" id="KW-1185">Reference proteome</keyword>